<evidence type="ECO:0000256" key="5">
    <source>
        <dbReference type="ARBA" id="ARBA00022968"/>
    </source>
</evidence>
<reference evidence="10 11" key="1">
    <citation type="submission" date="2024-11" db="EMBL/GenBank/DDBJ databases">
        <title>Chromosome-level genome assembly of the freshwater bivalve Anodonta woodiana.</title>
        <authorList>
            <person name="Chen X."/>
        </authorList>
    </citation>
    <scope>NUCLEOTIDE SEQUENCE [LARGE SCALE GENOMIC DNA]</scope>
    <source>
        <strain evidence="10">MN2024</strain>
        <tissue evidence="10">Gills</tissue>
    </source>
</reference>
<evidence type="ECO:0000256" key="7">
    <source>
        <dbReference type="ARBA" id="ARBA00023034"/>
    </source>
</evidence>
<dbReference type="PANTHER" id="PTHR14647">
    <property type="entry name" value="GALACTOSE-3-O-SULFOTRANSFERASE"/>
    <property type="match status" value="1"/>
</dbReference>
<comment type="similarity">
    <text evidence="2">Belongs to the galactose-3-O-sulfotransferase family.</text>
</comment>
<comment type="subcellular location">
    <subcellularLocation>
        <location evidence="1">Golgi apparatus membrane</location>
        <topology evidence="1">Single-pass type II membrane protein</topology>
    </subcellularLocation>
</comment>
<dbReference type="GO" id="GO:0008146">
    <property type="term" value="F:sulfotransferase activity"/>
    <property type="evidence" value="ECO:0007669"/>
    <property type="project" value="UniProtKB-ARBA"/>
</dbReference>
<evidence type="ECO:0000313" key="11">
    <source>
        <dbReference type="Proteomes" id="UP001634394"/>
    </source>
</evidence>
<accession>A0ABD3TJ28</accession>
<evidence type="ECO:0000256" key="3">
    <source>
        <dbReference type="ARBA" id="ARBA00022679"/>
    </source>
</evidence>
<keyword evidence="11" id="KW-1185">Reference proteome</keyword>
<dbReference type="InterPro" id="IPR009729">
    <property type="entry name" value="Gal-3-0_sulfotransfrase"/>
</dbReference>
<keyword evidence="5" id="KW-0735">Signal-anchor</keyword>
<keyword evidence="4" id="KW-0812">Transmembrane</keyword>
<evidence type="ECO:0000256" key="1">
    <source>
        <dbReference type="ARBA" id="ARBA00004323"/>
    </source>
</evidence>
<keyword evidence="6" id="KW-1133">Transmembrane helix</keyword>
<keyword evidence="7" id="KW-0333">Golgi apparatus</keyword>
<evidence type="ECO:0000256" key="2">
    <source>
        <dbReference type="ARBA" id="ARBA00008124"/>
    </source>
</evidence>
<dbReference type="Gene3D" id="3.40.50.300">
    <property type="entry name" value="P-loop containing nucleotide triphosphate hydrolases"/>
    <property type="match status" value="1"/>
</dbReference>
<dbReference type="Proteomes" id="UP001634394">
    <property type="component" value="Unassembled WGS sequence"/>
</dbReference>
<proteinExistence type="inferred from homology"/>
<name>A0ABD3TJ28_SINWO</name>
<keyword evidence="3" id="KW-0808">Transferase</keyword>
<dbReference type="GO" id="GO:0000139">
    <property type="term" value="C:Golgi membrane"/>
    <property type="evidence" value="ECO:0007669"/>
    <property type="project" value="UniProtKB-SubCell"/>
</dbReference>
<sequence length="441" mass="52192">MWKEKIVIPVNEDEKCLSFNISKIQCNIPNHFIPRVVLFCLISFLILNIERYMDQTYQGSVMLNNQETAMDDRREITGETGVKRFNQSNIIIPKEMTTESSILTSAKGFDNEVRHVAFLKVHKAASSTAQNIFLRFGWARNLTFVLSSTKRKYVYSNVISSTESLTKSNILPKPNGKHFDILCNHVIYNKAAFEYFLPNDTIYIGIVREPYEQYKSTLNYFHPGYIYRNITGECAASSYIRDPLKYEPQSIFTSWTNNRQSLDFGFPLHLFSKFNTSEVKLILEKLSSEFRLVMISEQMEESIVLMRRYLHWNMKDVVFLDQNVASIKLENRLVRPHDRYFYRKWAKLDYALYEFFLRRLRAQIRDQGPDFDDELMLFKEIRKDTSIFCLNDPKEGEFISINESKWSESFNITWELCQLLMMDEIPFLHKIRERQYGPMDI</sequence>
<dbReference type="PANTHER" id="PTHR14647:SF87">
    <property type="entry name" value="PUTATIVE-RELATED"/>
    <property type="match status" value="1"/>
</dbReference>
<keyword evidence="8" id="KW-0472">Membrane</keyword>
<keyword evidence="9" id="KW-0325">Glycoprotein</keyword>
<dbReference type="EMBL" id="JBJQND010000018">
    <property type="protein sequence ID" value="KAL3836353.1"/>
    <property type="molecule type" value="Genomic_DNA"/>
</dbReference>
<gene>
    <name evidence="10" type="ORF">ACJMK2_021786</name>
</gene>
<dbReference type="Pfam" id="PF06990">
    <property type="entry name" value="Gal-3-0_sulfotr"/>
    <property type="match status" value="1"/>
</dbReference>
<protein>
    <submittedName>
        <fullName evidence="10">Uncharacterized protein</fullName>
    </submittedName>
</protein>
<dbReference type="InterPro" id="IPR027417">
    <property type="entry name" value="P-loop_NTPase"/>
</dbReference>
<evidence type="ECO:0000256" key="6">
    <source>
        <dbReference type="ARBA" id="ARBA00022989"/>
    </source>
</evidence>
<evidence type="ECO:0000256" key="8">
    <source>
        <dbReference type="ARBA" id="ARBA00023136"/>
    </source>
</evidence>
<comment type="caution">
    <text evidence="10">The sequence shown here is derived from an EMBL/GenBank/DDBJ whole genome shotgun (WGS) entry which is preliminary data.</text>
</comment>
<dbReference type="AlphaFoldDB" id="A0ABD3TJ28"/>
<evidence type="ECO:0000256" key="9">
    <source>
        <dbReference type="ARBA" id="ARBA00023180"/>
    </source>
</evidence>
<evidence type="ECO:0000256" key="4">
    <source>
        <dbReference type="ARBA" id="ARBA00022692"/>
    </source>
</evidence>
<organism evidence="10 11">
    <name type="scientific">Sinanodonta woodiana</name>
    <name type="common">Chinese pond mussel</name>
    <name type="synonym">Anodonta woodiana</name>
    <dbReference type="NCBI Taxonomy" id="1069815"/>
    <lineage>
        <taxon>Eukaryota</taxon>
        <taxon>Metazoa</taxon>
        <taxon>Spiralia</taxon>
        <taxon>Lophotrochozoa</taxon>
        <taxon>Mollusca</taxon>
        <taxon>Bivalvia</taxon>
        <taxon>Autobranchia</taxon>
        <taxon>Heteroconchia</taxon>
        <taxon>Palaeoheterodonta</taxon>
        <taxon>Unionida</taxon>
        <taxon>Unionoidea</taxon>
        <taxon>Unionidae</taxon>
        <taxon>Unioninae</taxon>
        <taxon>Sinanodonta</taxon>
    </lineage>
</organism>
<evidence type="ECO:0000313" key="10">
    <source>
        <dbReference type="EMBL" id="KAL3836353.1"/>
    </source>
</evidence>